<keyword evidence="10" id="KW-0804">Transcription</keyword>
<feature type="compositionally biased region" description="Polar residues" evidence="14">
    <location>
        <begin position="292"/>
        <end position="310"/>
    </location>
</feature>
<dbReference type="Gene3D" id="1.20.5.170">
    <property type="match status" value="1"/>
</dbReference>
<dbReference type="CDD" id="cd14704">
    <property type="entry name" value="bZIP_HY5-like"/>
    <property type="match status" value="1"/>
</dbReference>
<keyword evidence="18" id="KW-1185">Reference proteome</keyword>
<evidence type="ECO:0000256" key="12">
    <source>
        <dbReference type="ARBA" id="ARBA00023242"/>
    </source>
</evidence>
<feature type="region of interest" description="Disordered" evidence="14">
    <location>
        <begin position="426"/>
        <end position="455"/>
    </location>
</feature>
<comment type="subunit">
    <text evidence="13">Interacts with BZIP28.</text>
</comment>
<evidence type="ECO:0000256" key="5">
    <source>
        <dbReference type="ARBA" id="ARBA00022824"/>
    </source>
</evidence>
<dbReference type="SMART" id="SM00338">
    <property type="entry name" value="BRLZ"/>
    <property type="match status" value="1"/>
</dbReference>
<protein>
    <submittedName>
        <fullName evidence="17">Basic leucine zipper transcription factor</fullName>
    </submittedName>
</protein>
<keyword evidence="5" id="KW-0256">Endoplasmic reticulum</keyword>
<organism evidence="17 18">
    <name type="scientific">Lithospermum erythrorhizon</name>
    <name type="common">Purple gromwell</name>
    <name type="synonym">Lithospermum officinale var. erythrorhizon</name>
    <dbReference type="NCBI Taxonomy" id="34254"/>
    <lineage>
        <taxon>Eukaryota</taxon>
        <taxon>Viridiplantae</taxon>
        <taxon>Streptophyta</taxon>
        <taxon>Embryophyta</taxon>
        <taxon>Tracheophyta</taxon>
        <taxon>Spermatophyta</taxon>
        <taxon>Magnoliopsida</taxon>
        <taxon>eudicotyledons</taxon>
        <taxon>Gunneridae</taxon>
        <taxon>Pentapetalae</taxon>
        <taxon>asterids</taxon>
        <taxon>lamiids</taxon>
        <taxon>Boraginales</taxon>
        <taxon>Boraginaceae</taxon>
        <taxon>Boraginoideae</taxon>
        <taxon>Lithospermeae</taxon>
        <taxon>Lithospermum</taxon>
    </lineage>
</organism>
<comment type="caution">
    <text evidence="17">The sequence shown here is derived from an EMBL/GenBank/DDBJ whole genome shotgun (WGS) entry which is preliminary data.</text>
</comment>
<evidence type="ECO:0000256" key="9">
    <source>
        <dbReference type="ARBA" id="ARBA00023136"/>
    </source>
</evidence>
<keyword evidence="11" id="KW-0325">Glycoprotein</keyword>
<keyword evidence="12" id="KW-0539">Nucleus</keyword>
<name>A0AAV3RFK6_LITER</name>
<dbReference type="GO" id="GO:0006950">
    <property type="term" value="P:response to stress"/>
    <property type="evidence" value="ECO:0007669"/>
    <property type="project" value="UniProtKB-ARBA"/>
</dbReference>
<evidence type="ECO:0000256" key="13">
    <source>
        <dbReference type="ARBA" id="ARBA00065888"/>
    </source>
</evidence>
<dbReference type="GO" id="GO:0003677">
    <property type="term" value="F:DNA binding"/>
    <property type="evidence" value="ECO:0007669"/>
    <property type="project" value="UniProtKB-KW"/>
</dbReference>
<evidence type="ECO:0000256" key="6">
    <source>
        <dbReference type="ARBA" id="ARBA00022989"/>
    </source>
</evidence>
<dbReference type="Pfam" id="PF00170">
    <property type="entry name" value="bZIP_1"/>
    <property type="match status" value="1"/>
</dbReference>
<evidence type="ECO:0000259" key="16">
    <source>
        <dbReference type="PROSITE" id="PS50217"/>
    </source>
</evidence>
<evidence type="ECO:0000256" key="1">
    <source>
        <dbReference type="ARBA" id="ARBA00004123"/>
    </source>
</evidence>
<dbReference type="FunFam" id="1.20.5.170:FF:000085">
    <property type="entry name" value="bZIP transcription factor 49"/>
    <property type="match status" value="1"/>
</dbReference>
<evidence type="ECO:0000256" key="11">
    <source>
        <dbReference type="ARBA" id="ARBA00023180"/>
    </source>
</evidence>
<dbReference type="AlphaFoldDB" id="A0AAV3RFK6"/>
<sequence length="809" mass="87810">MNDLDGDGLDFPPMDTTFLNDDVLLDDHDFDFSIDELLDDSFVLDFDHTQKSTHPQFINSTNNDNPSWFFNNSPNLSSHDLCSLLNDQKILDGFDPSKKSMHPDFDQTQKATNPETSNHFWVLDNSGDSSSFLNNGEILVDFDQTQKSTDHEFDQSQLSMDSKLVNSEERPARSNFSGVLDHSLENFGSSGDGLAGFVSVPSPESIGLEKGADSLVREESEGSGNCGSNVSEACSNKLVTSSPNSDNNSLRNGFVDRSIDLDGYVKNEGVCVDDVKGISKKNGLLKRKKDNSINSNGDANSNKVRKSVASTNGVGDNVDIVSGKEGKKMARLLRNRESAQLSRQRKKHYVEELEDKVRTMNATIQDLNAKISYIVAENASLKQQIGGGVVPPMMAPPPGMYPPMMYPWMPAPPYMMKTQRSQVPLVPIPRLKSQKLSSAPKNSKKTENKKSEGRTKKVASVSFVGLLFFMLLFGGLVPMVNIRYGGAKNQFMGRSEIVGNGHYEKLHGRVLSVKGSGYSEKVSKTPDMNSKFNCAPRDHCGGEPSAKHGGCEIGGERNGSEPLMASLYIPRNDKLVKIDGNLIIHSILASEKATTPCEGQQEKTNDETGLAIPGDLVPSNPRRNAGKHPHLTLGSGGESENFKSKAADRHLHQWFLEGLAGPMLSSGRCTEVFQFDVVSASSPGGMISATSARNLSTAGSKNSTHISKGRNRRILSDLPIPLPGSSAHNISEEGIGRDAGNGNFSGTNSSSSRVVSVLLDPREAADAEVDGVMRVKSLPRIFVVVLIDGVKYVTYSCMFPFKGAAVPHL</sequence>
<dbReference type="EMBL" id="BAABME010009142">
    <property type="protein sequence ID" value="GAA0174594.1"/>
    <property type="molecule type" value="Genomic_DNA"/>
</dbReference>
<evidence type="ECO:0000256" key="14">
    <source>
        <dbReference type="SAM" id="MobiDB-lite"/>
    </source>
</evidence>
<evidence type="ECO:0000256" key="3">
    <source>
        <dbReference type="ARBA" id="ARBA00007163"/>
    </source>
</evidence>
<dbReference type="GO" id="GO:0005789">
    <property type="term" value="C:endoplasmic reticulum membrane"/>
    <property type="evidence" value="ECO:0007669"/>
    <property type="project" value="UniProtKB-SubCell"/>
</dbReference>
<feature type="region of interest" description="Disordered" evidence="14">
    <location>
        <begin position="288"/>
        <end position="310"/>
    </location>
</feature>
<comment type="subcellular location">
    <subcellularLocation>
        <location evidence="2">Endoplasmic reticulum membrane</location>
        <topology evidence="2">Single-pass membrane protein</topology>
    </subcellularLocation>
    <subcellularLocation>
        <location evidence="1">Nucleus</location>
    </subcellularLocation>
</comment>
<gene>
    <name evidence="17" type="ORF">LIER_27957</name>
</gene>
<dbReference type="GO" id="GO:0005634">
    <property type="term" value="C:nucleus"/>
    <property type="evidence" value="ECO:0007669"/>
    <property type="project" value="UniProtKB-SubCell"/>
</dbReference>
<evidence type="ECO:0000313" key="18">
    <source>
        <dbReference type="Proteomes" id="UP001454036"/>
    </source>
</evidence>
<dbReference type="PROSITE" id="PS50217">
    <property type="entry name" value="BZIP"/>
    <property type="match status" value="1"/>
</dbReference>
<evidence type="ECO:0000256" key="10">
    <source>
        <dbReference type="ARBA" id="ARBA00023163"/>
    </source>
</evidence>
<evidence type="ECO:0000256" key="8">
    <source>
        <dbReference type="ARBA" id="ARBA00023125"/>
    </source>
</evidence>
<reference evidence="17 18" key="1">
    <citation type="submission" date="2024-01" db="EMBL/GenBank/DDBJ databases">
        <title>The complete chloroplast genome sequence of Lithospermum erythrorhizon: insights into the phylogenetic relationship among Boraginaceae species and the maternal lineages of purple gromwells.</title>
        <authorList>
            <person name="Okada T."/>
            <person name="Watanabe K."/>
        </authorList>
    </citation>
    <scope>NUCLEOTIDE SEQUENCE [LARGE SCALE GENOMIC DNA]</scope>
</reference>
<keyword evidence="4 15" id="KW-0812">Transmembrane</keyword>
<dbReference type="PANTHER" id="PTHR47416">
    <property type="entry name" value="BASIC-LEUCINE ZIPPER TRANSCRIPTION FACTOR F-RELATED"/>
    <property type="match status" value="1"/>
</dbReference>
<evidence type="ECO:0000313" key="17">
    <source>
        <dbReference type="EMBL" id="GAA0174594.1"/>
    </source>
</evidence>
<comment type="similarity">
    <text evidence="3">Belongs to the bZIP family.</text>
</comment>
<proteinExistence type="inferred from homology"/>
<feature type="compositionally biased region" description="Basic and acidic residues" evidence="14">
    <location>
        <begin position="444"/>
        <end position="455"/>
    </location>
</feature>
<feature type="domain" description="BZIP" evidence="16">
    <location>
        <begin position="325"/>
        <end position="385"/>
    </location>
</feature>
<dbReference type="PANTHER" id="PTHR47416:SF3">
    <property type="entry name" value="BZIP TRANSCRIPTION FACTOR 17-RELATED"/>
    <property type="match status" value="1"/>
</dbReference>
<keyword evidence="6 15" id="KW-1133">Transmembrane helix</keyword>
<evidence type="ECO:0000256" key="4">
    <source>
        <dbReference type="ARBA" id="ARBA00022692"/>
    </source>
</evidence>
<dbReference type="GO" id="GO:0003700">
    <property type="term" value="F:DNA-binding transcription factor activity"/>
    <property type="evidence" value="ECO:0007669"/>
    <property type="project" value="InterPro"/>
</dbReference>
<keyword evidence="8" id="KW-0238">DNA-binding</keyword>
<dbReference type="Proteomes" id="UP001454036">
    <property type="component" value="Unassembled WGS sequence"/>
</dbReference>
<evidence type="ECO:0000256" key="2">
    <source>
        <dbReference type="ARBA" id="ARBA00004389"/>
    </source>
</evidence>
<dbReference type="InterPro" id="IPR004827">
    <property type="entry name" value="bZIP"/>
</dbReference>
<feature type="transmembrane region" description="Helical" evidence="15">
    <location>
        <begin position="458"/>
        <end position="482"/>
    </location>
</feature>
<accession>A0AAV3RFK6</accession>
<evidence type="ECO:0000256" key="15">
    <source>
        <dbReference type="SAM" id="Phobius"/>
    </source>
</evidence>
<dbReference type="InterPro" id="IPR046347">
    <property type="entry name" value="bZIP_sf"/>
</dbReference>
<keyword evidence="9 15" id="KW-0472">Membrane</keyword>
<evidence type="ECO:0000256" key="7">
    <source>
        <dbReference type="ARBA" id="ARBA00023015"/>
    </source>
</evidence>
<feature type="region of interest" description="Disordered" evidence="14">
    <location>
        <begin position="595"/>
        <end position="641"/>
    </location>
</feature>
<keyword evidence="7" id="KW-0805">Transcription regulation</keyword>
<dbReference type="SUPFAM" id="SSF57959">
    <property type="entry name" value="Leucine zipper domain"/>
    <property type="match status" value="1"/>
</dbReference>